<dbReference type="Proteomes" id="UP000315540">
    <property type="component" value="Unassembled WGS sequence"/>
</dbReference>
<sequence length="656" mass="74659">MKCINIALTLGLLSSYSCSKDQLTEDNYPQQHSKVITLPEINCPNQITIYSPAEADIIVNNIEELIKAIEDAQEGDIIYIEDNANLQFSDSTPNIVIDKSIKIVSGRSFENTGATLYRKKEVYDALEKRVFIHVVADNVTLSGLNIKGFDQTNNGTSTTTNGILITNHTNLTVENCELSGWSHGAIFMINSSGNHIINNYIHHNQRNGFGYGVVLHHDNDDTETNAQISCNNFDYNRHDIAASGHQNESYEASYNIIGTQGTSHSFDMHGKNGDSETIAGKSVTIHHNTFKNKDQIAVVIRGIPEDKALIHDNIFPHDYECESIRQIILDESVPWYTTGASDFLIATQNNTIKRYTFGKFKKMAAYNNSYASDDAEKICQTQQTLISNGWDNYLYLLPGKWSNNGTHDLIAYHGNLEEMNMYTFKPDGYRFYSGYKKVGHSWGNYSHLLVGNWTNNGTDDLLACHKSMDDINLYTFKADGSKFYYDYKTVGHGWSQYSKFLVGKWTNNGTDDLMAYDPESEEIHLYIFKPDGTGFYPKYKKVGYNWGLYEYMIPGNWTNNSTDDLLSYDIDTEALYLHPFNSNTNSFESNVMVASDIRGYKEFFTHDWKNDQIDDLIGITENNQVYLFENNGRGQFKKPYFLGVFYNLKEVLKGDW</sequence>
<dbReference type="InterPro" id="IPR028994">
    <property type="entry name" value="Integrin_alpha_N"/>
</dbReference>
<dbReference type="Pfam" id="PF05048">
    <property type="entry name" value="NosD"/>
    <property type="match status" value="1"/>
</dbReference>
<dbReference type="InterPro" id="IPR007742">
    <property type="entry name" value="NosD_dom"/>
</dbReference>
<dbReference type="PANTHER" id="PTHR44103:SF1">
    <property type="entry name" value="PROPROTEIN CONVERTASE P"/>
    <property type="match status" value="1"/>
</dbReference>
<dbReference type="InterPro" id="IPR012334">
    <property type="entry name" value="Pectin_lyas_fold"/>
</dbReference>
<dbReference type="Gene3D" id="2.160.20.10">
    <property type="entry name" value="Single-stranded right-handed beta-helix, Pectin lyase-like"/>
    <property type="match status" value="1"/>
</dbReference>
<proteinExistence type="predicted"/>
<feature type="domain" description="Periplasmic copper-binding protein NosD beta helix" evidence="1">
    <location>
        <begin position="71"/>
        <end position="260"/>
    </location>
</feature>
<dbReference type="PANTHER" id="PTHR44103">
    <property type="entry name" value="PROPROTEIN CONVERTASE P"/>
    <property type="match status" value="1"/>
</dbReference>
<name>A0A504JAG9_9FLAO</name>
<evidence type="ECO:0000259" key="1">
    <source>
        <dbReference type="Pfam" id="PF05048"/>
    </source>
</evidence>
<dbReference type="AlphaFoldDB" id="A0A504JAG9"/>
<dbReference type="InterPro" id="IPR011050">
    <property type="entry name" value="Pectin_lyase_fold/virulence"/>
</dbReference>
<dbReference type="PROSITE" id="PS51257">
    <property type="entry name" value="PROKAR_LIPOPROTEIN"/>
    <property type="match status" value="1"/>
</dbReference>
<gene>
    <name evidence="2" type="ORF">FHK87_10255</name>
</gene>
<organism evidence="2 3">
    <name type="scientific">Aquimarina algicola</name>
    <dbReference type="NCBI Taxonomy" id="2589995"/>
    <lineage>
        <taxon>Bacteria</taxon>
        <taxon>Pseudomonadati</taxon>
        <taxon>Bacteroidota</taxon>
        <taxon>Flavobacteriia</taxon>
        <taxon>Flavobacteriales</taxon>
        <taxon>Flavobacteriaceae</taxon>
        <taxon>Aquimarina</taxon>
    </lineage>
</organism>
<evidence type="ECO:0000313" key="2">
    <source>
        <dbReference type="EMBL" id="TPN87946.1"/>
    </source>
</evidence>
<dbReference type="SMART" id="SM00710">
    <property type="entry name" value="PbH1"/>
    <property type="match status" value="4"/>
</dbReference>
<accession>A0A504JAG9</accession>
<comment type="caution">
    <text evidence="2">The sequence shown here is derived from an EMBL/GenBank/DDBJ whole genome shotgun (WGS) entry which is preliminary data.</text>
</comment>
<dbReference type="OrthoDB" id="1165066at2"/>
<dbReference type="SUPFAM" id="SSF51126">
    <property type="entry name" value="Pectin lyase-like"/>
    <property type="match status" value="1"/>
</dbReference>
<dbReference type="RefSeq" id="WP_140592585.1">
    <property type="nucleotide sequence ID" value="NZ_VFWZ01000002.1"/>
</dbReference>
<dbReference type="EMBL" id="VFWZ01000002">
    <property type="protein sequence ID" value="TPN87946.1"/>
    <property type="molecule type" value="Genomic_DNA"/>
</dbReference>
<protein>
    <recommendedName>
        <fullName evidence="1">Periplasmic copper-binding protein NosD beta helix domain-containing protein</fullName>
    </recommendedName>
</protein>
<dbReference type="InterPro" id="IPR006626">
    <property type="entry name" value="PbH1"/>
</dbReference>
<keyword evidence="3" id="KW-1185">Reference proteome</keyword>
<evidence type="ECO:0000313" key="3">
    <source>
        <dbReference type="Proteomes" id="UP000315540"/>
    </source>
</evidence>
<reference evidence="2 3" key="1">
    <citation type="submission" date="2019-06" db="EMBL/GenBank/DDBJ databases">
        <authorList>
            <person name="Meng X."/>
        </authorList>
    </citation>
    <scope>NUCLEOTIDE SEQUENCE [LARGE SCALE GENOMIC DNA]</scope>
    <source>
        <strain evidence="2 3">M625</strain>
    </source>
</reference>
<dbReference type="SUPFAM" id="SSF69318">
    <property type="entry name" value="Integrin alpha N-terminal domain"/>
    <property type="match status" value="1"/>
</dbReference>